<dbReference type="InterPro" id="IPR004358">
    <property type="entry name" value="Sig_transdc_His_kin-like_C"/>
</dbReference>
<dbReference type="EMBL" id="CP010519">
    <property type="protein sequence ID" value="AJE81220.1"/>
    <property type="molecule type" value="Genomic_DNA"/>
</dbReference>
<dbReference type="InterPro" id="IPR003660">
    <property type="entry name" value="HAMP_dom"/>
</dbReference>
<dbReference type="Pfam" id="PF00512">
    <property type="entry name" value="HisKA"/>
    <property type="match status" value="1"/>
</dbReference>
<dbReference type="InterPro" id="IPR036097">
    <property type="entry name" value="HisK_dim/P_sf"/>
</dbReference>
<dbReference type="GO" id="GO:0000155">
    <property type="term" value="F:phosphorelay sensor kinase activity"/>
    <property type="evidence" value="ECO:0007669"/>
    <property type="project" value="InterPro"/>
</dbReference>
<dbReference type="CDD" id="cd06225">
    <property type="entry name" value="HAMP"/>
    <property type="match status" value="1"/>
</dbReference>
<feature type="transmembrane region" description="Helical" evidence="12">
    <location>
        <begin position="164"/>
        <end position="187"/>
    </location>
</feature>
<gene>
    <name evidence="15" type="ORF">SLNWT_0844</name>
</gene>
<evidence type="ECO:0000256" key="2">
    <source>
        <dbReference type="ARBA" id="ARBA00004236"/>
    </source>
</evidence>
<evidence type="ECO:0000256" key="10">
    <source>
        <dbReference type="ARBA" id="ARBA00023136"/>
    </source>
</evidence>
<keyword evidence="6 12" id="KW-0812">Transmembrane</keyword>
<dbReference type="InterPro" id="IPR005467">
    <property type="entry name" value="His_kinase_dom"/>
</dbReference>
<evidence type="ECO:0000313" key="16">
    <source>
        <dbReference type="Proteomes" id="UP000031523"/>
    </source>
</evidence>
<keyword evidence="4" id="KW-0597">Phosphoprotein</keyword>
<keyword evidence="16" id="KW-1185">Reference proteome</keyword>
<feature type="compositionally biased region" description="Pro residues" evidence="11">
    <location>
        <begin position="105"/>
        <end position="114"/>
    </location>
</feature>
<protein>
    <recommendedName>
        <fullName evidence="3">histidine kinase</fullName>
        <ecNumber evidence="3">2.7.13.3</ecNumber>
    </recommendedName>
</protein>
<dbReference type="Gene3D" id="1.10.287.130">
    <property type="match status" value="1"/>
</dbReference>
<dbReference type="SMART" id="SM00387">
    <property type="entry name" value="HATPase_c"/>
    <property type="match status" value="1"/>
</dbReference>
<feature type="region of interest" description="Disordered" evidence="11">
    <location>
        <begin position="96"/>
        <end position="130"/>
    </location>
</feature>
<evidence type="ECO:0000259" key="14">
    <source>
        <dbReference type="PROSITE" id="PS50885"/>
    </source>
</evidence>
<comment type="catalytic activity">
    <reaction evidence="1">
        <text>ATP + protein L-histidine = ADP + protein N-phospho-L-histidine.</text>
        <dbReference type="EC" id="2.7.13.3"/>
    </reaction>
</comment>
<dbReference type="InterPro" id="IPR050428">
    <property type="entry name" value="TCS_sensor_his_kinase"/>
</dbReference>
<evidence type="ECO:0000256" key="3">
    <source>
        <dbReference type="ARBA" id="ARBA00012438"/>
    </source>
</evidence>
<organism evidence="15 16">
    <name type="scientific">Streptomyces albus (strain ATCC 21838 / DSM 41398 / FERM P-419 / JCM 4703 / NBRC 107858)</name>
    <dbReference type="NCBI Taxonomy" id="1081613"/>
    <lineage>
        <taxon>Bacteria</taxon>
        <taxon>Bacillati</taxon>
        <taxon>Actinomycetota</taxon>
        <taxon>Actinomycetes</taxon>
        <taxon>Kitasatosporales</taxon>
        <taxon>Streptomycetaceae</taxon>
        <taxon>Streptomyces</taxon>
    </lineage>
</organism>
<evidence type="ECO:0000256" key="6">
    <source>
        <dbReference type="ARBA" id="ARBA00022692"/>
    </source>
</evidence>
<dbReference type="Proteomes" id="UP000031523">
    <property type="component" value="Chromosome"/>
</dbReference>
<dbReference type="CDD" id="cd00075">
    <property type="entry name" value="HATPase"/>
    <property type="match status" value="1"/>
</dbReference>
<evidence type="ECO:0000256" key="12">
    <source>
        <dbReference type="SAM" id="Phobius"/>
    </source>
</evidence>
<feature type="domain" description="Histidine kinase" evidence="13">
    <location>
        <begin position="255"/>
        <end position="468"/>
    </location>
</feature>
<dbReference type="InterPro" id="IPR036890">
    <property type="entry name" value="HATPase_C_sf"/>
</dbReference>
<evidence type="ECO:0000313" key="15">
    <source>
        <dbReference type="EMBL" id="AJE81220.1"/>
    </source>
</evidence>
<comment type="subcellular location">
    <subcellularLocation>
        <location evidence="2">Cell membrane</location>
    </subcellularLocation>
</comment>
<dbReference type="SUPFAM" id="SSF47384">
    <property type="entry name" value="Homodimeric domain of signal transducing histidine kinase"/>
    <property type="match status" value="1"/>
</dbReference>
<dbReference type="SMART" id="SM00304">
    <property type="entry name" value="HAMP"/>
    <property type="match status" value="1"/>
</dbReference>
<name>A0A0B5EPN5_STRA4</name>
<evidence type="ECO:0000256" key="1">
    <source>
        <dbReference type="ARBA" id="ARBA00000085"/>
    </source>
</evidence>
<keyword evidence="10 12" id="KW-0472">Membrane</keyword>
<keyword evidence="9" id="KW-0902">Two-component regulatory system</keyword>
<dbReference type="InterPro" id="IPR003594">
    <property type="entry name" value="HATPase_dom"/>
</dbReference>
<keyword evidence="7 15" id="KW-0418">Kinase</keyword>
<feature type="domain" description="HAMP" evidence="14">
    <location>
        <begin position="188"/>
        <end position="240"/>
    </location>
</feature>
<evidence type="ECO:0000256" key="4">
    <source>
        <dbReference type="ARBA" id="ARBA00022553"/>
    </source>
</evidence>
<evidence type="ECO:0000256" key="5">
    <source>
        <dbReference type="ARBA" id="ARBA00022679"/>
    </source>
</evidence>
<reference evidence="15 16" key="1">
    <citation type="submission" date="2015-01" db="EMBL/GenBank/DDBJ databases">
        <title>Enhanced salinomycin production by adjusting the supply of polyketide extender units in Streptomyce albus DSM 41398.</title>
        <authorList>
            <person name="Lu C."/>
        </authorList>
    </citation>
    <scope>NUCLEOTIDE SEQUENCE [LARGE SCALE GENOMIC DNA]</scope>
    <source>
        <strain evidence="16">ATCC 21838 / DSM 41398 / FERM P-419 / JCM 4703 / NBRC 107858</strain>
    </source>
</reference>
<evidence type="ECO:0000256" key="11">
    <source>
        <dbReference type="SAM" id="MobiDB-lite"/>
    </source>
</evidence>
<dbReference type="PRINTS" id="PR00344">
    <property type="entry name" value="BCTRLSENSOR"/>
</dbReference>
<evidence type="ECO:0000256" key="7">
    <source>
        <dbReference type="ARBA" id="ARBA00022777"/>
    </source>
</evidence>
<dbReference type="KEGG" id="sals:SLNWT_0844"/>
<keyword evidence="8 12" id="KW-1133">Transmembrane helix</keyword>
<dbReference type="PROSITE" id="PS50109">
    <property type="entry name" value="HIS_KIN"/>
    <property type="match status" value="1"/>
</dbReference>
<accession>A0A0B5EPN5</accession>
<dbReference type="PANTHER" id="PTHR45436">
    <property type="entry name" value="SENSOR HISTIDINE KINASE YKOH"/>
    <property type="match status" value="1"/>
</dbReference>
<evidence type="ECO:0000256" key="9">
    <source>
        <dbReference type="ARBA" id="ARBA00023012"/>
    </source>
</evidence>
<dbReference type="Pfam" id="PF00672">
    <property type="entry name" value="HAMP"/>
    <property type="match status" value="1"/>
</dbReference>
<sequence>MRRPPLPRSLRGRLLLALLAAVGVVLLAVAAFVYATMRDYLLDRTDTTARAVQQRVVQQIKEGERPGEGLGTGARMLGSTGYFIEIREPSGAIRPLAPQLRGPGAAPPEVPEPPRGTGGSPVTVSATDGSGPGYRLLNRKLPGRQGVLVVAVPLTAVDDALERLLLIEGAGAAAGLALVAGAGFWIVRRGLRPLEAMARDADAISRGEAPLRIRESAETEVGRLGLALNTMLQKQGEAFARQEGMQERLRRFVADASHELRTPLSAVLGYTDLYAQGALPEEHQRAQAVGRIGDEALRMSRLVDDLLLLARLDARRELRAEEVDLARLAREAVEAARVVDPERQLGFEAETPAYVTGDEDELRRLLDNLLANVRVHTAPGTPAEVRLTAESSGGIRIEVTDQGEGIPPEALPHVFDRFYRAEAGRRTRGSGLGLALVAAVAAAHRGRCLVRSARGQGTTVTVELPGSGAAHGS</sequence>
<dbReference type="PANTHER" id="PTHR45436:SF5">
    <property type="entry name" value="SENSOR HISTIDINE KINASE TRCS"/>
    <property type="match status" value="1"/>
</dbReference>
<dbReference type="GO" id="GO:0005886">
    <property type="term" value="C:plasma membrane"/>
    <property type="evidence" value="ECO:0007669"/>
    <property type="project" value="UniProtKB-SubCell"/>
</dbReference>
<dbReference type="FunFam" id="1.10.287.130:FF:000001">
    <property type="entry name" value="Two-component sensor histidine kinase"/>
    <property type="match status" value="1"/>
</dbReference>
<dbReference type="InterPro" id="IPR003661">
    <property type="entry name" value="HisK_dim/P_dom"/>
</dbReference>
<dbReference type="Gene3D" id="6.10.340.10">
    <property type="match status" value="1"/>
</dbReference>
<dbReference type="PROSITE" id="PS50885">
    <property type="entry name" value="HAMP"/>
    <property type="match status" value="1"/>
</dbReference>
<proteinExistence type="predicted"/>
<dbReference type="SMART" id="SM00388">
    <property type="entry name" value="HisKA"/>
    <property type="match status" value="1"/>
</dbReference>
<dbReference type="AlphaFoldDB" id="A0A0B5EPN5"/>
<dbReference type="SUPFAM" id="SSF55874">
    <property type="entry name" value="ATPase domain of HSP90 chaperone/DNA topoisomerase II/histidine kinase"/>
    <property type="match status" value="1"/>
</dbReference>
<evidence type="ECO:0000256" key="8">
    <source>
        <dbReference type="ARBA" id="ARBA00022989"/>
    </source>
</evidence>
<dbReference type="CDD" id="cd00082">
    <property type="entry name" value="HisKA"/>
    <property type="match status" value="1"/>
</dbReference>
<evidence type="ECO:0000259" key="13">
    <source>
        <dbReference type="PROSITE" id="PS50109"/>
    </source>
</evidence>
<dbReference type="Gene3D" id="3.30.565.10">
    <property type="entry name" value="Histidine kinase-like ATPase, C-terminal domain"/>
    <property type="match status" value="1"/>
</dbReference>
<dbReference type="EC" id="2.7.13.3" evidence="3"/>
<keyword evidence="5" id="KW-0808">Transferase</keyword>
<dbReference type="Pfam" id="PF02518">
    <property type="entry name" value="HATPase_c"/>
    <property type="match status" value="1"/>
</dbReference>